<dbReference type="RefSeq" id="WP_139263283.1">
    <property type="nucleotide sequence ID" value="NZ_JRYR02000002.1"/>
</dbReference>
<comment type="caution">
    <text evidence="2">The sequence shown here is derived from an EMBL/GenBank/DDBJ whole genome shotgun (WGS) entry which is preliminary data.</text>
</comment>
<evidence type="ECO:0000256" key="1">
    <source>
        <dbReference type="SAM" id="MobiDB-lite"/>
    </source>
</evidence>
<evidence type="ECO:0000313" key="3">
    <source>
        <dbReference type="Proteomes" id="UP000179797"/>
    </source>
</evidence>
<reference evidence="2 3" key="1">
    <citation type="journal article" date="2012" name="Int. J. Syst. Evol. Microbiol.">
        <title>Flammeovirga pacifica sp. nov., isolated from deep-sea sediment.</title>
        <authorList>
            <person name="Xu H."/>
            <person name="Fu Y."/>
            <person name="Yang N."/>
            <person name="Ding Z."/>
            <person name="Lai Q."/>
            <person name="Zeng R."/>
        </authorList>
    </citation>
    <scope>NUCLEOTIDE SEQUENCE [LARGE SCALE GENOMIC DNA]</scope>
    <source>
        <strain evidence="3">DSM 24597 / LMG 26175 / WPAGA1</strain>
    </source>
</reference>
<feature type="region of interest" description="Disordered" evidence="1">
    <location>
        <begin position="1"/>
        <end position="21"/>
    </location>
</feature>
<dbReference type="AlphaFoldDB" id="A0A1S1YUW4"/>
<protein>
    <submittedName>
        <fullName evidence="2">Uncharacterized protein</fullName>
    </submittedName>
</protein>
<sequence>MLLEQIKKKKSGSVSKEKPFEMTPEKRAQLIALEKNYEASLVDFNYERVTPDADAGKYFFDESTGYIQYKVVPGQGFYRIYLNNYLDVDQLIQSNPTWEGVVQHQNQSLIKTTEGTKHLMANEVINLGRVEDFKVFPVWALHHMATPEDGIKIGEAFVLSRSQKLQIPKARTLQKENEVTLFSPQNYFLLGLTTHDIIEAEGAGFPLTQNLLQVLFCQNEDPFNLNQLIHLLNEDEQYSFLYHTTVSKNPKYQSHFNYLLQHIDVSILNSWSSTARKIFINILSLKGIDKKKGKVAFVQQEIDLFNETDPFEKMEEVIRQVMVGFPKITDNKKENEVVSEVEAKLTFMYGHIKFDLYFEVGVGFALSAEIGDDRSFDVSFMYTLMVEGGVDVALWNGGSFNTSVGYMLSNSNKNSFDSIQHFTVYLLHCFAQHPELDDIESLHNYLSEPQHQDELRKKHIKYDILTHNFNFKIGGKTPNDKSIEFILAFKKGHKTNRVQEYRNGKLYDKSQDFINKEESNFELSTSFKIDNLVVTFSYIKIVNSDNKDDNGKYLQLRVDLNSNEIALTRLTLLQLGTAMNYLERNNISKDNNYSDPIEWMKKDGIKLLIHLSTFFKSSKATPSMMGSQKVLMDNYNKLNALNKVKGKLLLTFGAEAKFHIGDHGTYLENLSILGTYKDSLSLALDRDTALLRQGHYGKTEFSVSRTTKTDIYIGKKNLLYLSKIYNGLTYENDPVEERELRFMKMKEAQDAFNANRVDDSIAIKKDYWEGYDKRRTQAPKEELERFYAKYSSDLKELGISFIEMLIDTYHQGEELKDSGKIPHDQEVTWGMVNINFMNGIDLSFLMRYVDGTGPMFLNGNSVGKHTNMGSFIINNFTDKTIGAKKFRSPTELIVNFLFPIFYKLREQYNFNIFHYEKNIF</sequence>
<keyword evidence="3" id="KW-1185">Reference proteome</keyword>
<organism evidence="2 3">
    <name type="scientific">Flammeovirga pacifica</name>
    <dbReference type="NCBI Taxonomy" id="915059"/>
    <lineage>
        <taxon>Bacteria</taxon>
        <taxon>Pseudomonadati</taxon>
        <taxon>Bacteroidota</taxon>
        <taxon>Cytophagia</taxon>
        <taxon>Cytophagales</taxon>
        <taxon>Flammeovirgaceae</taxon>
        <taxon>Flammeovirga</taxon>
    </lineage>
</organism>
<proteinExistence type="predicted"/>
<dbReference type="Proteomes" id="UP000179797">
    <property type="component" value="Unassembled WGS sequence"/>
</dbReference>
<name>A0A1S1YUW4_FLAPC</name>
<gene>
    <name evidence="2" type="ORF">NH26_23885</name>
</gene>
<accession>A0A1S1YUW4</accession>
<dbReference type="STRING" id="915059.NH26_23885"/>
<dbReference type="EMBL" id="JRYR02000002">
    <property type="protein sequence ID" value="OHX64615.1"/>
    <property type="molecule type" value="Genomic_DNA"/>
</dbReference>
<evidence type="ECO:0000313" key="2">
    <source>
        <dbReference type="EMBL" id="OHX64615.1"/>
    </source>
</evidence>